<comment type="caution">
    <text evidence="4">The sequence shown here is derived from an EMBL/GenBank/DDBJ whole genome shotgun (WGS) entry which is preliminary data.</text>
</comment>
<dbReference type="eggNOG" id="COG1073">
    <property type="taxonomic scope" value="Bacteria"/>
</dbReference>
<keyword evidence="2" id="KW-0732">Signal</keyword>
<dbReference type="PANTHER" id="PTHR43265:SF1">
    <property type="entry name" value="ESTERASE ESTD"/>
    <property type="match status" value="1"/>
</dbReference>
<dbReference type="SUPFAM" id="SSF53474">
    <property type="entry name" value="alpha/beta-Hydrolases"/>
    <property type="match status" value="1"/>
</dbReference>
<evidence type="ECO:0000313" key="5">
    <source>
        <dbReference type="Proteomes" id="UP000030003"/>
    </source>
</evidence>
<dbReference type="Pfam" id="PF00561">
    <property type="entry name" value="Abhydrolase_1"/>
    <property type="match status" value="1"/>
</dbReference>
<dbReference type="InterPro" id="IPR053145">
    <property type="entry name" value="AB_hydrolase_Est10"/>
</dbReference>
<dbReference type="Proteomes" id="UP000030003">
    <property type="component" value="Unassembled WGS sequence"/>
</dbReference>
<name>A0A0A0MBQ3_9GAMM</name>
<feature type="domain" description="AB hydrolase-1" evidence="3">
    <location>
        <begin position="51"/>
        <end position="308"/>
    </location>
</feature>
<feature type="chain" id="PRO_5001973472" description="AB hydrolase-1 domain-containing protein" evidence="2">
    <location>
        <begin position="22"/>
        <end position="356"/>
    </location>
</feature>
<dbReference type="EMBL" id="AVBH01000038">
    <property type="protein sequence ID" value="KGO98981.1"/>
    <property type="molecule type" value="Genomic_DNA"/>
</dbReference>
<proteinExistence type="predicted"/>
<organism evidence="4 5">
    <name type="scientific">Lysobacter defluvii IMMIB APB-9 = DSM 18482</name>
    <dbReference type="NCBI Taxonomy" id="1385515"/>
    <lineage>
        <taxon>Bacteria</taxon>
        <taxon>Pseudomonadati</taxon>
        <taxon>Pseudomonadota</taxon>
        <taxon>Gammaproteobacteria</taxon>
        <taxon>Lysobacterales</taxon>
        <taxon>Lysobacteraceae</taxon>
        <taxon>Novilysobacter</taxon>
    </lineage>
</organism>
<evidence type="ECO:0000313" key="4">
    <source>
        <dbReference type="EMBL" id="KGO98981.1"/>
    </source>
</evidence>
<dbReference type="InterPro" id="IPR000073">
    <property type="entry name" value="AB_hydrolase_1"/>
</dbReference>
<dbReference type="STRING" id="1385515.GCA_000423325_01637"/>
<dbReference type="InterPro" id="IPR029058">
    <property type="entry name" value="AB_hydrolase_fold"/>
</dbReference>
<gene>
    <name evidence="4" type="ORF">N791_12760</name>
</gene>
<accession>A0A0A0MBQ3</accession>
<protein>
    <recommendedName>
        <fullName evidence="3">AB hydrolase-1 domain-containing protein</fullName>
    </recommendedName>
</protein>
<dbReference type="OrthoDB" id="9806902at2"/>
<evidence type="ECO:0000256" key="1">
    <source>
        <dbReference type="SAM" id="MobiDB-lite"/>
    </source>
</evidence>
<evidence type="ECO:0000259" key="3">
    <source>
        <dbReference type="Pfam" id="PF00561"/>
    </source>
</evidence>
<reference evidence="4 5" key="1">
    <citation type="submission" date="2013-08" db="EMBL/GenBank/DDBJ databases">
        <title>Genomic analysis of Lysobacter defluvii.</title>
        <authorList>
            <person name="Wang Q."/>
            <person name="Wang G."/>
        </authorList>
    </citation>
    <scope>NUCLEOTIDE SEQUENCE [LARGE SCALE GENOMIC DNA]</scope>
    <source>
        <strain evidence="4 5">IMMIB APB-9</strain>
    </source>
</reference>
<feature type="region of interest" description="Disordered" evidence="1">
    <location>
        <begin position="92"/>
        <end position="111"/>
    </location>
</feature>
<dbReference type="Gene3D" id="3.40.50.1820">
    <property type="entry name" value="alpha/beta hydrolase"/>
    <property type="match status" value="1"/>
</dbReference>
<keyword evidence="5" id="KW-1185">Reference proteome</keyword>
<dbReference type="GO" id="GO:0052689">
    <property type="term" value="F:carboxylic ester hydrolase activity"/>
    <property type="evidence" value="ECO:0007669"/>
    <property type="project" value="TreeGrafter"/>
</dbReference>
<feature type="signal peptide" evidence="2">
    <location>
        <begin position="1"/>
        <end position="21"/>
    </location>
</feature>
<evidence type="ECO:0000256" key="2">
    <source>
        <dbReference type="SAM" id="SignalP"/>
    </source>
</evidence>
<sequence>MRLLTAVATTLLCTALLPAAAAEREVTIATADPAVTLAGTLLTPDHTTAPPLLVMITGTGNHTRDQVISGTPIFSDLAARLQQAGIATLRVDSRGSGASTGPKAMESTTLDRVEDTRAVVQWVREEVPDARLGLLGHSEGAMIAAELADEPGVEFLVLIGAPARSGREVWVDQQAAGVAQALEGQPDRIAEGRALLEEAARLSIDGAPAEPLEQLAVRLFAVVGVDEATARAEGDIANFASRMTDPWMRAFLAHDPTPALRSVRLPTLAVYGSHDTLTSIAQNAGPLVELVTADNPHAFTLQVLPGEDHFMLRGEGLPPGEHKRGRMRVAPPLAPLVADWVQAVGEAASAPPAPGA</sequence>
<dbReference type="RefSeq" id="WP_027069973.1">
    <property type="nucleotide sequence ID" value="NZ_AUHT01000008.1"/>
</dbReference>
<dbReference type="AlphaFoldDB" id="A0A0A0MBQ3"/>
<dbReference type="PANTHER" id="PTHR43265">
    <property type="entry name" value="ESTERASE ESTD"/>
    <property type="match status" value="1"/>
</dbReference>